<dbReference type="SUPFAM" id="SSF51430">
    <property type="entry name" value="NAD(P)-linked oxidoreductase"/>
    <property type="match status" value="1"/>
</dbReference>
<accession>A0A1I6IUE4</accession>
<evidence type="ECO:0000313" key="5">
    <source>
        <dbReference type="EMBL" id="SFR69830.1"/>
    </source>
</evidence>
<evidence type="ECO:0000256" key="3">
    <source>
        <dbReference type="ARBA" id="ARBA00023002"/>
    </source>
</evidence>
<dbReference type="PANTHER" id="PTHR43827:SF3">
    <property type="entry name" value="NADP-DEPENDENT OXIDOREDUCTASE DOMAIN-CONTAINING PROTEIN"/>
    <property type="match status" value="1"/>
</dbReference>
<dbReference type="Gene3D" id="3.20.20.100">
    <property type="entry name" value="NADP-dependent oxidoreductase domain"/>
    <property type="match status" value="1"/>
</dbReference>
<evidence type="ECO:0000256" key="2">
    <source>
        <dbReference type="ARBA" id="ARBA00022857"/>
    </source>
</evidence>
<dbReference type="PANTHER" id="PTHR43827">
    <property type="entry name" value="2,5-DIKETO-D-GLUCONIC ACID REDUCTASE"/>
    <property type="match status" value="1"/>
</dbReference>
<dbReference type="EMBL" id="FOYT01000004">
    <property type="protein sequence ID" value="SFR69830.1"/>
    <property type="molecule type" value="Genomic_DNA"/>
</dbReference>
<sequence length="279" mass="30961">MTAPTTTLPSGDELPMVGVGTWDLGGDTVRDSVRAALDAGYEHVDTAEGYANESEIGEVLAEYDREDVFLTSKVLPKHLNYDSVVDSCEASLDRLGTDYLDLYLVHWPNPAISLRETLDAMAKLHDEGLVRNVGVSNFSAYQLSCAHHVSDVPIAVNQIEYHPWNTQDDVVDYCRETDTVVEAAAPLARTAVFEDGVIRDLAETYDRSPAQIVLRWAVENDVVVLPKSSSPDHVRANVDLFDWSLDEKDHARIDAIDRHNPVYDTPARDWTGDTYGISE</sequence>
<proteinExistence type="inferred from homology"/>
<dbReference type="OrthoDB" id="275427at2157"/>
<dbReference type="RefSeq" id="WP_089810374.1">
    <property type="nucleotide sequence ID" value="NZ_FOYT01000004.1"/>
</dbReference>
<evidence type="ECO:0000256" key="1">
    <source>
        <dbReference type="ARBA" id="ARBA00007905"/>
    </source>
</evidence>
<evidence type="ECO:0000259" key="4">
    <source>
        <dbReference type="Pfam" id="PF00248"/>
    </source>
</evidence>
<name>A0A1I6IUE4_9EURY</name>
<dbReference type="InterPro" id="IPR023210">
    <property type="entry name" value="NADP_OxRdtase_dom"/>
</dbReference>
<dbReference type="InterPro" id="IPR018170">
    <property type="entry name" value="Aldo/ket_reductase_CS"/>
</dbReference>
<comment type="similarity">
    <text evidence="1">Belongs to the aldo/keto reductase family.</text>
</comment>
<organism evidence="5 6">
    <name type="scientific">Halogeometricum rufum</name>
    <dbReference type="NCBI Taxonomy" id="553469"/>
    <lineage>
        <taxon>Archaea</taxon>
        <taxon>Methanobacteriati</taxon>
        <taxon>Methanobacteriota</taxon>
        <taxon>Stenosarchaea group</taxon>
        <taxon>Halobacteria</taxon>
        <taxon>Halobacteriales</taxon>
        <taxon>Haloferacaceae</taxon>
        <taxon>Halogeometricum</taxon>
    </lineage>
</organism>
<gene>
    <name evidence="5" type="ORF">SAMN04487947_3689</name>
</gene>
<dbReference type="InterPro" id="IPR036812">
    <property type="entry name" value="NAD(P)_OxRdtase_dom_sf"/>
</dbReference>
<dbReference type="Pfam" id="PF00248">
    <property type="entry name" value="Aldo_ket_red"/>
    <property type="match status" value="1"/>
</dbReference>
<dbReference type="PRINTS" id="PR00069">
    <property type="entry name" value="ALDKETRDTASE"/>
</dbReference>
<dbReference type="Proteomes" id="UP000198531">
    <property type="component" value="Unassembled WGS sequence"/>
</dbReference>
<feature type="domain" description="NADP-dependent oxidoreductase" evidence="4">
    <location>
        <begin position="17"/>
        <end position="257"/>
    </location>
</feature>
<dbReference type="FunFam" id="3.20.20.100:FF:000002">
    <property type="entry name" value="2,5-diketo-D-gluconic acid reductase A"/>
    <property type="match status" value="1"/>
</dbReference>
<dbReference type="PIRSF" id="PIRSF000097">
    <property type="entry name" value="AKR"/>
    <property type="match status" value="1"/>
</dbReference>
<dbReference type="InterPro" id="IPR020471">
    <property type="entry name" value="AKR"/>
</dbReference>
<evidence type="ECO:0000313" key="6">
    <source>
        <dbReference type="Proteomes" id="UP000198531"/>
    </source>
</evidence>
<keyword evidence="6" id="KW-1185">Reference proteome</keyword>
<keyword evidence="2" id="KW-0521">NADP</keyword>
<reference evidence="6" key="1">
    <citation type="submission" date="2016-10" db="EMBL/GenBank/DDBJ databases">
        <authorList>
            <person name="Varghese N."/>
            <person name="Submissions S."/>
        </authorList>
    </citation>
    <scope>NUCLEOTIDE SEQUENCE [LARGE SCALE GENOMIC DNA]</scope>
    <source>
        <strain evidence="6">CGMCC 1.7736</strain>
    </source>
</reference>
<protein>
    <submittedName>
        <fullName evidence="5">Aldo/keto reductase</fullName>
    </submittedName>
</protein>
<dbReference type="GO" id="GO:0016616">
    <property type="term" value="F:oxidoreductase activity, acting on the CH-OH group of donors, NAD or NADP as acceptor"/>
    <property type="evidence" value="ECO:0007669"/>
    <property type="project" value="UniProtKB-ARBA"/>
</dbReference>
<dbReference type="PROSITE" id="PS00062">
    <property type="entry name" value="ALDOKETO_REDUCTASE_2"/>
    <property type="match status" value="1"/>
</dbReference>
<keyword evidence="3" id="KW-0560">Oxidoreductase</keyword>
<dbReference type="AlphaFoldDB" id="A0A1I6IUE4"/>
<dbReference type="STRING" id="553469.SAMN04487947_3689"/>